<dbReference type="AlphaFoldDB" id="A0A1E8FHX1"/>
<organism evidence="3 4">
    <name type="scientific">Alteromonas lipolytica</name>
    <dbReference type="NCBI Taxonomy" id="1856405"/>
    <lineage>
        <taxon>Bacteria</taxon>
        <taxon>Pseudomonadati</taxon>
        <taxon>Pseudomonadota</taxon>
        <taxon>Gammaproteobacteria</taxon>
        <taxon>Alteromonadales</taxon>
        <taxon>Alteromonadaceae</taxon>
        <taxon>Alteromonas/Salinimonas group</taxon>
        <taxon>Alteromonas</taxon>
    </lineage>
</organism>
<comment type="caution">
    <text evidence="3">The sequence shown here is derived from an EMBL/GenBank/DDBJ whole genome shotgun (WGS) entry which is preliminary data.</text>
</comment>
<feature type="signal peptide" evidence="2">
    <location>
        <begin position="1"/>
        <end position="24"/>
    </location>
</feature>
<evidence type="ECO:0000256" key="2">
    <source>
        <dbReference type="SAM" id="SignalP"/>
    </source>
</evidence>
<proteinExistence type="predicted"/>
<reference evidence="3 4" key="1">
    <citation type="submission" date="2016-09" db="EMBL/GenBank/DDBJ databases">
        <title>Alteromonas lipolytica, a new species isolated from sea water.</title>
        <authorList>
            <person name="Wu Y.-H."/>
            <person name="Cheng H."/>
            <person name="Xu X.-W."/>
        </authorList>
    </citation>
    <scope>NUCLEOTIDE SEQUENCE [LARGE SCALE GENOMIC DNA]</scope>
    <source>
        <strain evidence="3 4">JW12</strain>
    </source>
</reference>
<gene>
    <name evidence="3" type="ORF">BFC17_12060</name>
</gene>
<evidence type="ECO:0000313" key="4">
    <source>
        <dbReference type="Proteomes" id="UP000176037"/>
    </source>
</evidence>
<protein>
    <submittedName>
        <fullName evidence="3">Uncharacterized protein</fullName>
    </submittedName>
</protein>
<dbReference type="OrthoDB" id="9976220at2"/>
<feature type="chain" id="PRO_5009214224" evidence="2">
    <location>
        <begin position="25"/>
        <end position="115"/>
    </location>
</feature>
<dbReference type="RefSeq" id="WP_070175238.1">
    <property type="nucleotide sequence ID" value="NZ_BMJR01000006.1"/>
</dbReference>
<feature type="compositionally biased region" description="Polar residues" evidence="1">
    <location>
        <begin position="97"/>
        <end position="115"/>
    </location>
</feature>
<dbReference type="Proteomes" id="UP000176037">
    <property type="component" value="Unassembled WGS sequence"/>
</dbReference>
<sequence length="115" mass="12621">MKTLLSILFLTASLVFCMIGQANADEHGTKNLDSALFGYWYGENIPIPIDGKMVNSRFSYFFLENGQMLMGPEIAVEKVMKNHQDTTSPERIAVGQALNNPQGTTSSESDVKTGT</sequence>
<name>A0A1E8FHX1_9ALTE</name>
<keyword evidence="4" id="KW-1185">Reference proteome</keyword>
<feature type="region of interest" description="Disordered" evidence="1">
    <location>
        <begin position="93"/>
        <end position="115"/>
    </location>
</feature>
<dbReference type="STRING" id="1856405.BFC17_12060"/>
<evidence type="ECO:0000256" key="1">
    <source>
        <dbReference type="SAM" id="MobiDB-lite"/>
    </source>
</evidence>
<accession>A0A1E8FHX1</accession>
<dbReference type="EMBL" id="MJIC01000009">
    <property type="protein sequence ID" value="OFI35494.1"/>
    <property type="molecule type" value="Genomic_DNA"/>
</dbReference>
<keyword evidence="2" id="KW-0732">Signal</keyword>
<evidence type="ECO:0000313" key="3">
    <source>
        <dbReference type="EMBL" id="OFI35494.1"/>
    </source>
</evidence>